<feature type="active site" description="Proton donor" evidence="3">
    <location>
        <position position="51"/>
    </location>
</feature>
<dbReference type="Pfam" id="PF00248">
    <property type="entry name" value="Aldo_ket_red"/>
    <property type="match status" value="1"/>
</dbReference>
<dbReference type="InterPro" id="IPR036812">
    <property type="entry name" value="NAD(P)_OxRdtase_dom_sf"/>
</dbReference>
<evidence type="ECO:0000256" key="4">
    <source>
        <dbReference type="PIRSR" id="PIRSR000097-2"/>
    </source>
</evidence>
<dbReference type="PIRSF" id="PIRSF000097">
    <property type="entry name" value="AKR"/>
    <property type="match status" value="1"/>
</dbReference>
<evidence type="ECO:0000313" key="8">
    <source>
        <dbReference type="Proteomes" id="UP000714275"/>
    </source>
</evidence>
<dbReference type="Gene3D" id="3.20.20.100">
    <property type="entry name" value="NADP-dependent oxidoreductase domain"/>
    <property type="match status" value="1"/>
</dbReference>
<reference evidence="7" key="1">
    <citation type="journal article" date="2020" name="New Phytol.">
        <title>Comparative genomics reveals dynamic genome evolution in host specialist ectomycorrhizal fungi.</title>
        <authorList>
            <person name="Lofgren L.A."/>
            <person name="Nguyen N.H."/>
            <person name="Vilgalys R."/>
            <person name="Ruytinx J."/>
            <person name="Liao H.L."/>
            <person name="Branco S."/>
            <person name="Kuo A."/>
            <person name="LaButti K."/>
            <person name="Lipzen A."/>
            <person name="Andreopoulos W."/>
            <person name="Pangilinan J."/>
            <person name="Riley R."/>
            <person name="Hundley H."/>
            <person name="Na H."/>
            <person name="Barry K."/>
            <person name="Grigoriev I.V."/>
            <person name="Stajich J.E."/>
            <person name="Kennedy P.G."/>
        </authorList>
    </citation>
    <scope>NUCLEOTIDE SEQUENCE</scope>
    <source>
        <strain evidence="7">DOB743</strain>
    </source>
</reference>
<dbReference type="CDD" id="cd19071">
    <property type="entry name" value="AKR_AKR1-5-like"/>
    <property type="match status" value="1"/>
</dbReference>
<name>A0A9P7A674_9AGAM</name>
<dbReference type="FunFam" id="3.20.20.100:FF:000015">
    <property type="entry name" value="Oxidoreductase, aldo/keto reductase family"/>
    <property type="match status" value="1"/>
</dbReference>
<evidence type="ECO:0000313" key="7">
    <source>
        <dbReference type="EMBL" id="KAG1782991.1"/>
    </source>
</evidence>
<feature type="site" description="Lowers pKa of active site Tyr" evidence="5">
    <location>
        <position position="76"/>
    </location>
</feature>
<evidence type="ECO:0000256" key="3">
    <source>
        <dbReference type="PIRSR" id="PIRSR000097-1"/>
    </source>
</evidence>
<organism evidence="7 8">
    <name type="scientific">Suillus placidus</name>
    <dbReference type="NCBI Taxonomy" id="48579"/>
    <lineage>
        <taxon>Eukaryota</taxon>
        <taxon>Fungi</taxon>
        <taxon>Dikarya</taxon>
        <taxon>Basidiomycota</taxon>
        <taxon>Agaricomycotina</taxon>
        <taxon>Agaricomycetes</taxon>
        <taxon>Agaricomycetidae</taxon>
        <taxon>Boletales</taxon>
        <taxon>Suillineae</taxon>
        <taxon>Suillaceae</taxon>
        <taxon>Suillus</taxon>
    </lineage>
</organism>
<comment type="similarity">
    <text evidence="1">Belongs to the aldo/keto reductase family.</text>
</comment>
<proteinExistence type="inferred from homology"/>
<comment type="caution">
    <text evidence="7">The sequence shown here is derived from an EMBL/GenBank/DDBJ whole genome shotgun (WGS) entry which is preliminary data.</text>
</comment>
<feature type="domain" description="NADP-dependent oxidoreductase" evidence="6">
    <location>
        <begin position="32"/>
        <end position="260"/>
    </location>
</feature>
<feature type="binding site" evidence="4">
    <location>
        <position position="109"/>
    </location>
    <ligand>
        <name>substrate</name>
    </ligand>
</feature>
<dbReference type="PANTHER" id="PTHR43827">
    <property type="entry name" value="2,5-DIKETO-D-GLUCONIC ACID REDUCTASE"/>
    <property type="match status" value="1"/>
</dbReference>
<dbReference type="SUPFAM" id="SSF51430">
    <property type="entry name" value="NAD(P)-linked oxidoreductase"/>
    <property type="match status" value="1"/>
</dbReference>
<dbReference type="InterPro" id="IPR023210">
    <property type="entry name" value="NADP_OxRdtase_dom"/>
</dbReference>
<gene>
    <name evidence="7" type="ORF">EV702DRAFT_1059400</name>
</gene>
<protein>
    <submittedName>
        <fullName evidence="7">NADP-dependent oxidoreductase domain-containing protein</fullName>
    </submittedName>
</protein>
<dbReference type="EMBL" id="JABBWD010000002">
    <property type="protein sequence ID" value="KAG1782991.1"/>
    <property type="molecule type" value="Genomic_DNA"/>
</dbReference>
<dbReference type="PANTHER" id="PTHR43827:SF13">
    <property type="entry name" value="ALDO_KETO REDUCTASE FAMILY PROTEIN"/>
    <property type="match status" value="1"/>
</dbReference>
<dbReference type="GO" id="GO:0016491">
    <property type="term" value="F:oxidoreductase activity"/>
    <property type="evidence" value="ECO:0007669"/>
    <property type="project" value="UniProtKB-KW"/>
</dbReference>
<evidence type="ECO:0000259" key="6">
    <source>
        <dbReference type="Pfam" id="PF00248"/>
    </source>
</evidence>
<dbReference type="AlphaFoldDB" id="A0A9P7A674"/>
<keyword evidence="2" id="KW-0560">Oxidoreductase</keyword>
<dbReference type="InterPro" id="IPR020471">
    <property type="entry name" value="AKR"/>
</dbReference>
<dbReference type="Proteomes" id="UP000714275">
    <property type="component" value="Unassembled WGS sequence"/>
</dbReference>
<dbReference type="PRINTS" id="PR00069">
    <property type="entry name" value="ALDKETRDTASE"/>
</dbReference>
<evidence type="ECO:0000256" key="2">
    <source>
        <dbReference type="ARBA" id="ARBA00023002"/>
    </source>
</evidence>
<accession>A0A9P7A674</accession>
<evidence type="ECO:0000256" key="5">
    <source>
        <dbReference type="PIRSR" id="PIRSR000097-3"/>
    </source>
</evidence>
<evidence type="ECO:0000256" key="1">
    <source>
        <dbReference type="ARBA" id="ARBA00007905"/>
    </source>
</evidence>
<sequence length="275" mass="30862">MVSNLQSVTHLLSGGTMPVIGLGVYLNDECAIACQVALEEGYRMIDSARYYMNEAQVGVGVRRSGIPREQIFITSKIYHVDFGFARARECIQESVDQLGLGYYDLYLIHSPVTGKQKRIATYRALVEAKNDGLVKKIGVSNYSGKHIDEIIDAGLELPDVNQIELHPFCQQRPIVEYCRAKGITVQAYSPLVTGRMDHDVFRQLAKKHNKDEAQILIRWSLQKGYIPLPKSSRSERIRSNAQVFNFELDNDDMDALDALDQGGKGAVTWNPVEEP</sequence>
<dbReference type="OrthoDB" id="416253at2759"/>
<keyword evidence="8" id="KW-1185">Reference proteome</keyword>